<dbReference type="Proteomes" id="UP000007148">
    <property type="component" value="Unassembled WGS sequence"/>
</dbReference>
<sequence length="284" mass="32079">MTHPQDYPAVLRHPNAADLDAAMNHQRSYERDYLRTLETAMNEYTKYAQADPVDLPFVLLCSQESVGQALLKWSDLWSFLSSLVTQPIPVEPAKVQEGTGASTMCSKHDINELMLNWGVLPWYRDDGSSAAFAWVVLRLTKAMTRRTSISSLFSFDKLLRIESPNLEEVLDKLADASYSDAGEIVCDLVKVVDYCNIGTLKDRLETIRHVFHLCRSTLGQMRRQKVESNIGEIIGSGYDASFWSEISVVAACIAGYWQLYCRKAPRWLPSILDLTQLGMRSSGW</sequence>
<gene>
    <name evidence="1" type="ORF">PIIN_09481</name>
</gene>
<comment type="caution">
    <text evidence="1">The sequence shown here is derived from an EMBL/GenBank/DDBJ whole genome shotgun (WGS) entry which is preliminary data.</text>
</comment>
<proteinExistence type="predicted"/>
<name>G4TW05_SERID</name>
<accession>G4TW05</accession>
<protein>
    <submittedName>
        <fullName evidence="1">Uncharacterized protein</fullName>
    </submittedName>
</protein>
<evidence type="ECO:0000313" key="2">
    <source>
        <dbReference type="Proteomes" id="UP000007148"/>
    </source>
</evidence>
<dbReference type="AlphaFoldDB" id="G4TW05"/>
<organism evidence="1 2">
    <name type="scientific">Serendipita indica (strain DSM 11827)</name>
    <name type="common">Root endophyte fungus</name>
    <name type="synonym">Piriformospora indica</name>
    <dbReference type="NCBI Taxonomy" id="1109443"/>
    <lineage>
        <taxon>Eukaryota</taxon>
        <taxon>Fungi</taxon>
        <taxon>Dikarya</taxon>
        <taxon>Basidiomycota</taxon>
        <taxon>Agaricomycotina</taxon>
        <taxon>Agaricomycetes</taxon>
        <taxon>Sebacinales</taxon>
        <taxon>Serendipitaceae</taxon>
        <taxon>Serendipita</taxon>
    </lineage>
</organism>
<dbReference type="HOGENOM" id="CLU_980450_0_0_1"/>
<reference evidence="1 2" key="1">
    <citation type="journal article" date="2011" name="PLoS Pathog.">
        <title>Endophytic Life Strategies Decoded by Genome and Transcriptome Analyses of the Mutualistic Root Symbiont Piriformospora indica.</title>
        <authorList>
            <person name="Zuccaro A."/>
            <person name="Lahrmann U."/>
            <person name="Guldener U."/>
            <person name="Langen G."/>
            <person name="Pfiffi S."/>
            <person name="Biedenkopf D."/>
            <person name="Wong P."/>
            <person name="Samans B."/>
            <person name="Grimm C."/>
            <person name="Basiewicz M."/>
            <person name="Murat C."/>
            <person name="Martin F."/>
            <person name="Kogel K.H."/>
        </authorList>
    </citation>
    <scope>NUCLEOTIDE SEQUENCE [LARGE SCALE GENOMIC DNA]</scope>
    <source>
        <strain evidence="1 2">DSM 11827</strain>
    </source>
</reference>
<dbReference type="EMBL" id="CAFZ01000461">
    <property type="protein sequence ID" value="CCA75498.1"/>
    <property type="molecule type" value="Genomic_DNA"/>
</dbReference>
<keyword evidence="2" id="KW-1185">Reference proteome</keyword>
<dbReference type="InParanoid" id="G4TW05"/>
<evidence type="ECO:0000313" key="1">
    <source>
        <dbReference type="EMBL" id="CCA75498.1"/>
    </source>
</evidence>